<gene>
    <name evidence="2" type="ORF">SAMN05192548_10772</name>
</gene>
<evidence type="ECO:0000313" key="2">
    <source>
        <dbReference type="EMBL" id="SHL21166.1"/>
    </source>
</evidence>
<dbReference type="EMBL" id="FRAB01000077">
    <property type="protein sequence ID" value="SHL21166.1"/>
    <property type="molecule type" value="Genomic_DNA"/>
</dbReference>
<evidence type="ECO:0000313" key="3">
    <source>
        <dbReference type="Proteomes" id="UP000184395"/>
    </source>
</evidence>
<feature type="compositionally biased region" description="Basic residues" evidence="1">
    <location>
        <begin position="17"/>
        <end position="33"/>
    </location>
</feature>
<dbReference type="Proteomes" id="UP000184395">
    <property type="component" value="Unassembled WGS sequence"/>
</dbReference>
<protein>
    <submittedName>
        <fullName evidence="2">Uncharacterized protein</fullName>
    </submittedName>
</protein>
<name>A0A1M6YSB7_9BURK</name>
<dbReference type="AlphaFoldDB" id="A0A1M6YSB7"/>
<proteinExistence type="predicted"/>
<dbReference type="STRING" id="169427.SAMN05192548_10772"/>
<feature type="region of interest" description="Disordered" evidence="1">
    <location>
        <begin position="1"/>
        <end position="34"/>
    </location>
</feature>
<evidence type="ECO:0000256" key="1">
    <source>
        <dbReference type="SAM" id="MobiDB-lite"/>
    </source>
</evidence>
<sequence length="118" mass="12834">MPGSRTAATGLPIQAQNRKRRSTGSQSGRKRLGKGMLLPHTATFVREQSLYWHLALAAFRVGKANGDLPAEVAKALYLAQYLEEAGFGALEDALYLEAERILDFAAAERGQRHLAPGI</sequence>
<accession>A0A1M6YSB7</accession>
<organism evidence="2 3">
    <name type="scientific">Paraburkholderia terricola</name>
    <dbReference type="NCBI Taxonomy" id="169427"/>
    <lineage>
        <taxon>Bacteria</taxon>
        <taxon>Pseudomonadati</taxon>
        <taxon>Pseudomonadota</taxon>
        <taxon>Betaproteobacteria</taxon>
        <taxon>Burkholderiales</taxon>
        <taxon>Burkholderiaceae</taxon>
        <taxon>Paraburkholderia</taxon>
    </lineage>
</organism>
<reference evidence="2 3" key="1">
    <citation type="submission" date="2016-11" db="EMBL/GenBank/DDBJ databases">
        <authorList>
            <person name="Jaros S."/>
            <person name="Januszkiewicz K."/>
            <person name="Wedrychowicz H."/>
        </authorList>
    </citation>
    <scope>NUCLEOTIDE SEQUENCE [LARGE SCALE GENOMIC DNA]</scope>
    <source>
        <strain evidence="2 3">LMG 20594</strain>
    </source>
</reference>